<proteinExistence type="predicted"/>
<evidence type="ECO:0000313" key="2">
    <source>
        <dbReference type="Proteomes" id="UP001165205"/>
    </source>
</evidence>
<organism evidence="1 2">
    <name type="scientific">Aspergillus oryzae</name>
    <name type="common">Yellow koji mold</name>
    <dbReference type="NCBI Taxonomy" id="5062"/>
    <lineage>
        <taxon>Eukaryota</taxon>
        <taxon>Fungi</taxon>
        <taxon>Dikarya</taxon>
        <taxon>Ascomycota</taxon>
        <taxon>Pezizomycotina</taxon>
        <taxon>Eurotiomycetes</taxon>
        <taxon>Eurotiomycetidae</taxon>
        <taxon>Eurotiales</taxon>
        <taxon>Aspergillaceae</taxon>
        <taxon>Aspergillus</taxon>
        <taxon>Aspergillus subgen. Circumdati</taxon>
    </lineage>
</organism>
<dbReference type="AlphaFoldDB" id="A0AAN4YPU2"/>
<evidence type="ECO:0000313" key="1">
    <source>
        <dbReference type="EMBL" id="GMG30727.1"/>
    </source>
</evidence>
<name>A0AAN4YPU2_ASPOZ</name>
<accession>A0AAN4YPU2</accession>
<dbReference type="EMBL" id="BSYA01000074">
    <property type="protein sequence ID" value="GMG30727.1"/>
    <property type="molecule type" value="Genomic_DNA"/>
</dbReference>
<protein>
    <submittedName>
        <fullName evidence="1">Unnamed protein product</fullName>
    </submittedName>
</protein>
<reference evidence="1" key="1">
    <citation type="submission" date="2023-04" db="EMBL/GenBank/DDBJ databases">
        <title>Aspergillus oryzae NBRC 4228.</title>
        <authorList>
            <person name="Ichikawa N."/>
            <person name="Sato H."/>
            <person name="Tonouchi N."/>
        </authorList>
    </citation>
    <scope>NUCLEOTIDE SEQUENCE</scope>
    <source>
        <strain evidence="1">NBRC 4228</strain>
    </source>
</reference>
<gene>
    <name evidence="1" type="ORF">Aory04_000674600</name>
</gene>
<dbReference type="Proteomes" id="UP001165205">
    <property type="component" value="Unassembled WGS sequence"/>
</dbReference>
<comment type="caution">
    <text evidence="1">The sequence shown here is derived from an EMBL/GenBank/DDBJ whole genome shotgun (WGS) entry which is preliminary data.</text>
</comment>
<sequence length="149" mass="16136">MVKISVRVRARGGGLVAGAVRACGWGAGSVLAEGIRTGLLWGRLDIHQLRIDLFHPDAGIEPSPTIVRHVSGNKSTRGMKKMVDDIARNQNIDCHPRYSLRTPPRTGPSEGARMFPKEVMLIYVPRSTEVMTSAATAEAKATVPLLPEL</sequence>